<name>A0A097IJU0_9CORY</name>
<dbReference type="RefSeq" id="WP_018022969.1">
    <property type="nucleotide sequence ID" value="NZ_AQUX01000017.1"/>
</dbReference>
<dbReference type="AlphaFoldDB" id="A0A097IJU0"/>
<feature type="region of interest" description="Disordered" evidence="1">
    <location>
        <begin position="1"/>
        <end position="42"/>
    </location>
</feature>
<protein>
    <submittedName>
        <fullName evidence="2">Uncharacterized protein</fullName>
    </submittedName>
</protein>
<dbReference type="HOGENOM" id="CLU_186682_0_0_11"/>
<dbReference type="EMBL" id="CP006765">
    <property type="protein sequence ID" value="AIT62368.1"/>
    <property type="molecule type" value="Genomic_DNA"/>
</dbReference>
<dbReference type="Proteomes" id="UP000029914">
    <property type="component" value="Plasmid pCdoos1"/>
</dbReference>
<keyword evidence="3" id="KW-1185">Reference proteome</keyword>
<accession>A0A097IJU0</accession>
<evidence type="ECO:0000313" key="2">
    <source>
        <dbReference type="EMBL" id="AIT62368.1"/>
    </source>
</evidence>
<keyword evidence="2" id="KW-0614">Plasmid</keyword>
<geneLocation type="plasmid" evidence="2 3">
    <name>pCdoos1</name>
</geneLocation>
<sequence length="89" mass="10073">MAIKGAAKKAQPHREKGTQSDVQAMRSEKVAKPAQRMAPLAGHGERSATVRLYVKDRELLKEAKMAALEDDTSLSQLWEEWAVEWLKKR</sequence>
<gene>
    <name evidence="2" type="ORF">CDOO_13340</name>
</gene>
<dbReference type="OrthoDB" id="4427354at2"/>
<evidence type="ECO:0000313" key="3">
    <source>
        <dbReference type="Proteomes" id="UP000029914"/>
    </source>
</evidence>
<dbReference type="eggNOG" id="ENOG5031VEC">
    <property type="taxonomic scope" value="Bacteria"/>
</dbReference>
<dbReference type="KEGG" id="cdo:CDOO_13340"/>
<reference evidence="2 3" key="1">
    <citation type="submission" date="2013-09" db="EMBL/GenBank/DDBJ databases">
        <title>Complete genome sequence of Corynebacterium doosanense CAU 212(T) (=DSM 45436(T)), isolated from activated sludge.</title>
        <authorList>
            <person name="Schaffert L."/>
            <person name="Albersmeier A."/>
            <person name="Kalinowski J."/>
            <person name="Ruckert C."/>
        </authorList>
    </citation>
    <scope>NUCLEOTIDE SEQUENCE [LARGE SCALE GENOMIC DNA]</scope>
    <source>
        <strain evidence="2 3">CAU 212</strain>
        <plasmid evidence="3">Plasmid pCdoos1</plasmid>
    </source>
</reference>
<proteinExistence type="predicted"/>
<feature type="compositionally biased region" description="Basic residues" evidence="1">
    <location>
        <begin position="1"/>
        <end position="11"/>
    </location>
</feature>
<evidence type="ECO:0000256" key="1">
    <source>
        <dbReference type="SAM" id="MobiDB-lite"/>
    </source>
</evidence>
<organism evidence="2 3">
    <name type="scientific">Corynebacterium doosanense CAU 212 = DSM 45436</name>
    <dbReference type="NCBI Taxonomy" id="558173"/>
    <lineage>
        <taxon>Bacteria</taxon>
        <taxon>Bacillati</taxon>
        <taxon>Actinomycetota</taxon>
        <taxon>Actinomycetes</taxon>
        <taxon>Mycobacteriales</taxon>
        <taxon>Corynebacteriaceae</taxon>
        <taxon>Corynebacterium</taxon>
    </lineage>
</organism>